<gene>
    <name evidence="4" type="ORF">FC78_GL000252</name>
</gene>
<name>A0A0R1KEX3_9LACO</name>
<sequence>MKKYYGPIVLGLAALTLGAATTQVTAHAEDNSDEGTQVGTPAKSEGTTEDKGEQIETSVESDIQKELNQEIASIDDMISSGNYKAEQITTLKNAKEEYTKKAATAKNDQDRQAIYDDLASSIVNNDNIAYTVELPTNAIVSGTKEKVVIPAKSVVVYAGETQTNYVELPNGYAPVSQPKGISAEVKVSVSNDGKVTFSGDVDKNNNLTVVDTITPASLKKDIDEDLYLSTVYTSSDKKDELAKLNNSYKQELTTIQNKVSAENVDAKTLHTLSDEAKSVVDKYTNDITLSETTAQFGVPALKGGSVTFRFRNEFITVKYNEDATKLVSAEVTDKNGNKVKSNTKLIASVGLSSFNGPDSVKNTNEPLSNTNTNTNNSSNNNSTKPDTNTNTETTPNKSVSDHVTTFYVLPNNPVTLFDGNGSKLTNRVLGGNSLWRADKLMSLDGVNYLRVATNEWVKLDNGLEVNPLKQTITTNKQAHLYTGKGKLITNRVLGNNTAWLTDQSATIDGQTMYRVATNEWLSANDIK</sequence>
<keyword evidence="2" id="KW-0732">Signal</keyword>
<feature type="region of interest" description="Disordered" evidence="1">
    <location>
        <begin position="26"/>
        <end position="55"/>
    </location>
</feature>
<protein>
    <recommendedName>
        <fullName evidence="3">S-layer protein C-terminal domain-containing protein</fullName>
    </recommendedName>
</protein>
<dbReference type="EMBL" id="AZDY01000041">
    <property type="protein sequence ID" value="KRK81952.1"/>
    <property type="molecule type" value="Genomic_DNA"/>
</dbReference>
<feature type="region of interest" description="Disordered" evidence="1">
    <location>
        <begin position="355"/>
        <end position="398"/>
    </location>
</feature>
<dbReference type="Pfam" id="PF03217">
    <property type="entry name" value="SlpA"/>
    <property type="match status" value="1"/>
</dbReference>
<feature type="compositionally biased region" description="Low complexity" evidence="1">
    <location>
        <begin position="362"/>
        <end position="397"/>
    </location>
</feature>
<dbReference type="RefSeq" id="WP_056954409.1">
    <property type="nucleotide sequence ID" value="NZ_AZDY01000041.1"/>
</dbReference>
<evidence type="ECO:0000256" key="1">
    <source>
        <dbReference type="SAM" id="MobiDB-lite"/>
    </source>
</evidence>
<comment type="caution">
    <text evidence="4">The sequence shown here is derived from an EMBL/GenBank/DDBJ whole genome shotgun (WGS) entry which is preliminary data.</text>
</comment>
<evidence type="ECO:0000259" key="3">
    <source>
        <dbReference type="Pfam" id="PF03217"/>
    </source>
</evidence>
<feature type="signal peptide" evidence="2">
    <location>
        <begin position="1"/>
        <end position="28"/>
    </location>
</feature>
<dbReference type="InterPro" id="IPR024968">
    <property type="entry name" value="SlpA_C_lactobacillus"/>
</dbReference>
<dbReference type="PATRIC" id="fig|1423788.3.peg.259"/>
<proteinExistence type="predicted"/>
<keyword evidence="5" id="KW-1185">Reference proteome</keyword>
<dbReference type="Proteomes" id="UP000051515">
    <property type="component" value="Unassembled WGS sequence"/>
</dbReference>
<accession>A0A0R1KEX3</accession>
<reference evidence="4 5" key="1">
    <citation type="journal article" date="2015" name="Genome Announc.">
        <title>Expanding the biotechnology potential of lactobacilli through comparative genomics of 213 strains and associated genera.</title>
        <authorList>
            <person name="Sun Z."/>
            <person name="Harris H.M."/>
            <person name="McCann A."/>
            <person name="Guo C."/>
            <person name="Argimon S."/>
            <person name="Zhang W."/>
            <person name="Yang X."/>
            <person name="Jeffery I.B."/>
            <person name="Cooney J.C."/>
            <person name="Kagawa T.F."/>
            <person name="Liu W."/>
            <person name="Song Y."/>
            <person name="Salvetti E."/>
            <person name="Wrobel A."/>
            <person name="Rasinkangas P."/>
            <person name="Parkhill J."/>
            <person name="Rea M.C."/>
            <person name="O'Sullivan O."/>
            <person name="Ritari J."/>
            <person name="Douillard F.P."/>
            <person name="Paul Ross R."/>
            <person name="Yang R."/>
            <person name="Briner A.E."/>
            <person name="Felis G.E."/>
            <person name="de Vos W.M."/>
            <person name="Barrangou R."/>
            <person name="Klaenhammer T.R."/>
            <person name="Caufield P.W."/>
            <person name="Cui Y."/>
            <person name="Zhang H."/>
            <person name="O'Toole P.W."/>
        </authorList>
    </citation>
    <scope>NUCLEOTIDE SEQUENCE [LARGE SCALE GENOMIC DNA]</scope>
    <source>
        <strain evidence="4 5">DSM 19674</strain>
    </source>
</reference>
<organism evidence="4 5">
    <name type="scientific">Companilactobacillus bobalius DSM 19674</name>
    <dbReference type="NCBI Taxonomy" id="1423788"/>
    <lineage>
        <taxon>Bacteria</taxon>
        <taxon>Bacillati</taxon>
        <taxon>Bacillota</taxon>
        <taxon>Bacilli</taxon>
        <taxon>Lactobacillales</taxon>
        <taxon>Lactobacillaceae</taxon>
        <taxon>Companilactobacillus</taxon>
        <taxon>Companilactobacillus bobalius</taxon>
    </lineage>
</organism>
<feature type="chain" id="PRO_5006406600" description="S-layer protein C-terminal domain-containing protein" evidence="2">
    <location>
        <begin position="29"/>
        <end position="527"/>
    </location>
</feature>
<evidence type="ECO:0000313" key="5">
    <source>
        <dbReference type="Proteomes" id="UP000051515"/>
    </source>
</evidence>
<evidence type="ECO:0000256" key="2">
    <source>
        <dbReference type="SAM" id="SignalP"/>
    </source>
</evidence>
<feature type="domain" description="S-layer protein C-terminal" evidence="3">
    <location>
        <begin position="473"/>
        <end position="523"/>
    </location>
</feature>
<dbReference type="AlphaFoldDB" id="A0A0R1KEX3"/>
<dbReference type="OrthoDB" id="2325739at2"/>
<evidence type="ECO:0000313" key="4">
    <source>
        <dbReference type="EMBL" id="KRK81952.1"/>
    </source>
</evidence>